<accession>A0A0L6U054</accession>
<evidence type="ECO:0000256" key="2">
    <source>
        <dbReference type="ARBA" id="ARBA00009477"/>
    </source>
</evidence>
<dbReference type="STRING" id="52689.AKG39_09735"/>
<dbReference type="PANTHER" id="PTHR30386">
    <property type="entry name" value="MEMBRANE FUSION SUBUNIT OF EMRAB-TOLC MULTIDRUG EFFLUX PUMP"/>
    <property type="match status" value="1"/>
</dbReference>
<dbReference type="PANTHER" id="PTHR30386:SF26">
    <property type="entry name" value="TRANSPORT PROTEIN COMB"/>
    <property type="match status" value="1"/>
</dbReference>
<dbReference type="EMBL" id="LGYO01000022">
    <property type="protein sequence ID" value="KNZ41886.1"/>
    <property type="molecule type" value="Genomic_DNA"/>
</dbReference>
<comment type="similarity">
    <text evidence="2">Belongs to the membrane fusion protein (MFP) (TC 8.A.1) family.</text>
</comment>
<evidence type="ECO:0000256" key="5">
    <source>
        <dbReference type="ARBA" id="ARBA00023136"/>
    </source>
</evidence>
<keyword evidence="4 6" id="KW-1133">Transmembrane helix</keyword>
<keyword evidence="5 6" id="KW-0472">Membrane</keyword>
<evidence type="ECO:0000313" key="8">
    <source>
        <dbReference type="Proteomes" id="UP000036873"/>
    </source>
</evidence>
<dbReference type="GO" id="GO:0016020">
    <property type="term" value="C:membrane"/>
    <property type="evidence" value="ECO:0007669"/>
    <property type="project" value="UniProtKB-SubCell"/>
</dbReference>
<evidence type="ECO:0000313" key="7">
    <source>
        <dbReference type="EMBL" id="KNZ41886.1"/>
    </source>
</evidence>
<dbReference type="Proteomes" id="UP000036873">
    <property type="component" value="Unassembled WGS sequence"/>
</dbReference>
<evidence type="ECO:0000256" key="3">
    <source>
        <dbReference type="ARBA" id="ARBA00022692"/>
    </source>
</evidence>
<name>A0A0L6U054_9FIRM</name>
<comment type="subcellular location">
    <subcellularLocation>
        <location evidence="1">Membrane</location>
        <topology evidence="1">Single-pass membrane protein</topology>
    </subcellularLocation>
</comment>
<dbReference type="InterPro" id="IPR050739">
    <property type="entry name" value="MFP"/>
</dbReference>
<keyword evidence="3 6" id="KW-0812">Transmembrane</keyword>
<gene>
    <name evidence="7" type="ORF">AKG39_09735</name>
</gene>
<organism evidence="7 8">
    <name type="scientific">Acetobacterium bakii</name>
    <dbReference type="NCBI Taxonomy" id="52689"/>
    <lineage>
        <taxon>Bacteria</taxon>
        <taxon>Bacillati</taxon>
        <taxon>Bacillota</taxon>
        <taxon>Clostridia</taxon>
        <taxon>Eubacteriales</taxon>
        <taxon>Eubacteriaceae</taxon>
        <taxon>Acetobacterium</taxon>
    </lineage>
</organism>
<evidence type="ECO:0000256" key="4">
    <source>
        <dbReference type="ARBA" id="ARBA00022989"/>
    </source>
</evidence>
<evidence type="ECO:0000256" key="6">
    <source>
        <dbReference type="SAM" id="Phobius"/>
    </source>
</evidence>
<dbReference type="AlphaFoldDB" id="A0A0L6U054"/>
<keyword evidence="8" id="KW-1185">Reference proteome</keyword>
<sequence length="273" mass="29904">MNESIFKKKDDKKIKNEQAALMTVIGPKNLLILLGILILLICVVVFSITVPINITTIMDATVAYGEGTVEVLGENEGVLTQLSVSEGDYVQKGDLLGVVTNENLGAQLAGGAVLTEVEKSKIKRQTMIVAMQSGIISGLNYQEGEFLPKNTSFCQIVKKENENTTVVVLAFSTYEEAQSVKQGDKVFVNLESAPADQFGYLRGVVRTVQLSGLSKDAENPLEMEIIIDPKLDDQGNYMWTKENNQFDGEINPGTKCQATIFTDKIYLIDLIIS</sequence>
<dbReference type="RefSeq" id="WP_050740197.1">
    <property type="nucleotide sequence ID" value="NZ_LGYO01000022.1"/>
</dbReference>
<feature type="transmembrane region" description="Helical" evidence="6">
    <location>
        <begin position="30"/>
        <end position="52"/>
    </location>
</feature>
<evidence type="ECO:0000256" key="1">
    <source>
        <dbReference type="ARBA" id="ARBA00004167"/>
    </source>
</evidence>
<protein>
    <submittedName>
        <fullName evidence="7">Uncharacterized protein</fullName>
    </submittedName>
</protein>
<reference evidence="8" key="1">
    <citation type="submission" date="2015-07" db="EMBL/GenBank/DDBJ databases">
        <title>Draft genome sequence of Acetobacterium bakii DSM 8293, a potential psychrophilic chemical producer through syngas fermentation.</title>
        <authorList>
            <person name="Song Y."/>
            <person name="Hwang S."/>
            <person name="Cho B.-K."/>
        </authorList>
    </citation>
    <scope>NUCLEOTIDE SEQUENCE [LARGE SCALE GENOMIC DNA]</scope>
    <source>
        <strain evidence="8">DSM 8239</strain>
    </source>
</reference>
<dbReference type="Gene3D" id="2.40.50.100">
    <property type="match status" value="1"/>
</dbReference>
<proteinExistence type="inferred from homology"/>
<comment type="caution">
    <text evidence="7">The sequence shown here is derived from an EMBL/GenBank/DDBJ whole genome shotgun (WGS) entry which is preliminary data.</text>
</comment>